<accession>A0A1G4I0Y0</accession>
<evidence type="ECO:0000256" key="1">
    <source>
        <dbReference type="SAM" id="MobiDB-lite"/>
    </source>
</evidence>
<feature type="region of interest" description="Disordered" evidence="1">
    <location>
        <begin position="574"/>
        <end position="605"/>
    </location>
</feature>
<dbReference type="AlphaFoldDB" id="A0A1G4I0Y0"/>
<dbReference type="GeneID" id="92382557"/>
<feature type="transmembrane region" description="Helical" evidence="2">
    <location>
        <begin position="885"/>
        <end position="906"/>
    </location>
</feature>
<keyword evidence="2" id="KW-0472">Membrane</keyword>
<feature type="transmembrane region" description="Helical" evidence="2">
    <location>
        <begin position="852"/>
        <end position="873"/>
    </location>
</feature>
<gene>
    <name evidence="3" type="ORF">TEOVI_000862300</name>
</gene>
<feature type="compositionally biased region" description="Basic and acidic residues" evidence="1">
    <location>
        <begin position="64"/>
        <end position="76"/>
    </location>
</feature>
<feature type="compositionally biased region" description="Low complexity" evidence="1">
    <location>
        <begin position="451"/>
        <end position="465"/>
    </location>
</feature>
<dbReference type="EMBL" id="CZPT02000249">
    <property type="protein sequence ID" value="SCU65233.1"/>
    <property type="molecule type" value="Genomic_DNA"/>
</dbReference>
<feature type="region of interest" description="Disordered" evidence="1">
    <location>
        <begin position="61"/>
        <end position="95"/>
    </location>
</feature>
<dbReference type="RefSeq" id="XP_067076865.1">
    <property type="nucleotide sequence ID" value="XM_067220764.1"/>
</dbReference>
<sequence length="911" mass="100372">MADSNNSGCDAAVAGAHNNNNNNNNEEEFLPDTVAGSSAIKAPVPRKRVVKIGTSSQLLQEELGFPKESSKRKDDAADPAGDGSPEGFLDSGTVDPFMTVIYPNTGTEKDEDGLDDDEEADIANRVVSRRDGDNFDRTQVRVGGFLQGADDNMAFLIPNDLPRSTFLYLLTASDGRDRLFKCMQCSLHLLICLLMRPSILPQGSEETADYWAERFRKNINTIRHGRSLFKLGRWIVNAFYLQEVYERLALKYGRTMREVKGEFKAFLCRYLSLPPGSVMRRLIGWDNNGVGGGSAGQFVNREVLVPGDTYEHVARVEFPRQFVSELHSIDAKLVTTGPSLTGIQQKEVGVSGAIKASDMALQSEEAKEDGDRKVAGFSTLSEGKGLMVRDPLRTEALTSGSLAPSATPPSLYPAATEMYAVGIGNTTRASLSKPATLLRPLRCTGADDESSNSNNTSIAHNNNTAPSSICGGSLNYSLMHEGKPKGDTYNEGFSTSRNPDDSHQSYFKMYQTVPYEPKLGDALRLPHQGEGDSMNKMSKNQPSRAKFARCGSAVDNGDDIGAEENMFSLGAAFDEGDNHLESNGTVSPSDDREEERERGLAAEMGKPASRRKGILQFSTPLILLQAVRSIATIARRLLRDLLLLSSEHFLNLSPVEKNRALLQRHCHWLWLIVASIDVLLNTIRLLNPGWYKYTNVRDNPRFRCGCKDPDTRGSVMLFRELVIRRQANLYFPDVDLDFGVPICSSPGYFEAADPENIAPACRVCGKLFVEMTSPDEQGEKLEEGGDDTTAEEKGVTDTEEVETNGNAAVRQKASKSITGRAEVVFLFIPWLMRRLFNYIWLVRSHSNWSATIWLQVSYLAEFYLAVMYCFGGYDTGKRDAPLKAMIHPTGAIVGFVGAIIGVYRVIQSAPK</sequence>
<dbReference type="VEuPathDB" id="TriTrypDB:TEOVI_000862300"/>
<keyword evidence="2" id="KW-1133">Transmembrane helix</keyword>
<feature type="region of interest" description="Disordered" evidence="1">
    <location>
        <begin position="776"/>
        <end position="805"/>
    </location>
</feature>
<keyword evidence="4" id="KW-1185">Reference proteome</keyword>
<proteinExistence type="predicted"/>
<evidence type="ECO:0000313" key="4">
    <source>
        <dbReference type="Proteomes" id="UP000195570"/>
    </source>
</evidence>
<organism evidence="3 4">
    <name type="scientific">Trypanosoma equiperdum</name>
    <dbReference type="NCBI Taxonomy" id="5694"/>
    <lineage>
        <taxon>Eukaryota</taxon>
        <taxon>Discoba</taxon>
        <taxon>Euglenozoa</taxon>
        <taxon>Kinetoplastea</taxon>
        <taxon>Metakinetoplastina</taxon>
        <taxon>Trypanosomatida</taxon>
        <taxon>Trypanosomatidae</taxon>
        <taxon>Trypanosoma</taxon>
    </lineage>
</organism>
<reference evidence="3" key="1">
    <citation type="submission" date="2016-09" db="EMBL/GenBank/DDBJ databases">
        <authorList>
            <person name="Hebert L."/>
            <person name="Moumen B."/>
        </authorList>
    </citation>
    <scope>NUCLEOTIDE SEQUENCE [LARGE SCALE GENOMIC DNA]</scope>
    <source>
        <strain evidence="3">OVI</strain>
    </source>
</reference>
<evidence type="ECO:0000256" key="2">
    <source>
        <dbReference type="SAM" id="Phobius"/>
    </source>
</evidence>
<keyword evidence="2" id="KW-0812">Transmembrane</keyword>
<protein>
    <submittedName>
        <fullName evidence="3">Uncharacterized protein</fullName>
    </submittedName>
</protein>
<feature type="region of interest" description="Disordered" evidence="1">
    <location>
        <begin position="1"/>
        <end position="31"/>
    </location>
</feature>
<name>A0A1G4I0Y0_TRYEQ</name>
<comment type="caution">
    <text evidence="3">The sequence shown here is derived from an EMBL/GenBank/DDBJ whole genome shotgun (WGS) entry which is preliminary data.</text>
</comment>
<evidence type="ECO:0000313" key="3">
    <source>
        <dbReference type="EMBL" id="SCU65233.1"/>
    </source>
</evidence>
<dbReference type="Proteomes" id="UP000195570">
    <property type="component" value="Unassembled WGS sequence"/>
</dbReference>
<feature type="region of interest" description="Disordered" evidence="1">
    <location>
        <begin position="445"/>
        <end position="465"/>
    </location>
</feature>